<keyword evidence="2 3" id="KW-0067">ATP-binding</keyword>
<dbReference type="PANTHER" id="PTHR21075:SF0">
    <property type="entry name" value="ANAEROBIC RIBONUCLEOSIDE-TRIPHOSPHATE REDUCTASE"/>
    <property type="match status" value="1"/>
</dbReference>
<evidence type="ECO:0000256" key="2">
    <source>
        <dbReference type="ARBA" id="ARBA00022840"/>
    </source>
</evidence>
<dbReference type="PANTHER" id="PTHR21075">
    <property type="entry name" value="ANAEROBIC RIBONUCLEOSIDE-TRIPHOSPHATE REDUCTASE"/>
    <property type="match status" value="1"/>
</dbReference>
<accession>A0A839HK21</accession>
<dbReference type="GO" id="GO:0005524">
    <property type="term" value="F:ATP binding"/>
    <property type="evidence" value="ECO:0007669"/>
    <property type="project" value="UniProtKB-UniRule"/>
</dbReference>
<proteinExistence type="predicted"/>
<dbReference type="Pfam" id="PF03477">
    <property type="entry name" value="ATP-cone"/>
    <property type="match status" value="1"/>
</dbReference>
<dbReference type="GO" id="GO:0006260">
    <property type="term" value="P:DNA replication"/>
    <property type="evidence" value="ECO:0007669"/>
    <property type="project" value="InterPro"/>
</dbReference>
<evidence type="ECO:0000313" key="5">
    <source>
        <dbReference type="EMBL" id="MBB1127236.1"/>
    </source>
</evidence>
<dbReference type="SUPFAM" id="SSF51998">
    <property type="entry name" value="PFL-like glycyl radical enzymes"/>
    <property type="match status" value="2"/>
</dbReference>
<reference evidence="5 6" key="1">
    <citation type="journal article" date="2020" name="Arch. Microbiol.">
        <title>The genome sequence of the giant phototrophic gammaproteobacterium Thiospirillum jenense gives insight into its physiological properties and phylogenetic relationships.</title>
        <authorList>
            <person name="Imhoff J.F."/>
            <person name="Meyer T.E."/>
            <person name="Kyndt J.A."/>
        </authorList>
    </citation>
    <scope>NUCLEOTIDE SEQUENCE [LARGE SCALE GENOMIC DNA]</scope>
    <source>
        <strain evidence="5 6">DSM 216</strain>
    </source>
</reference>
<organism evidence="5 6">
    <name type="scientific">Thiospirillum jenense</name>
    <dbReference type="NCBI Taxonomy" id="1653858"/>
    <lineage>
        <taxon>Bacteria</taxon>
        <taxon>Pseudomonadati</taxon>
        <taxon>Pseudomonadota</taxon>
        <taxon>Gammaproteobacteria</taxon>
        <taxon>Chromatiales</taxon>
        <taxon>Chromatiaceae</taxon>
        <taxon>Thiospirillum</taxon>
    </lineage>
</organism>
<dbReference type="GO" id="GO:0031250">
    <property type="term" value="C:anaerobic ribonucleoside-triphosphate reductase complex"/>
    <property type="evidence" value="ECO:0007669"/>
    <property type="project" value="TreeGrafter"/>
</dbReference>
<dbReference type="Proteomes" id="UP000548632">
    <property type="component" value="Unassembled WGS sequence"/>
</dbReference>
<dbReference type="GO" id="GO:0009265">
    <property type="term" value="P:2'-deoxyribonucleotide biosynthetic process"/>
    <property type="evidence" value="ECO:0007669"/>
    <property type="project" value="TreeGrafter"/>
</dbReference>
<keyword evidence="5" id="KW-0560">Oxidoreductase</keyword>
<dbReference type="GO" id="GO:0008998">
    <property type="term" value="F:ribonucleoside-triphosphate reductase (thioredoxin) activity"/>
    <property type="evidence" value="ECO:0007669"/>
    <property type="project" value="UniProtKB-EC"/>
</dbReference>
<dbReference type="NCBIfam" id="NF006126">
    <property type="entry name" value="PRK08270.1"/>
    <property type="match status" value="1"/>
</dbReference>
<name>A0A839HK21_9GAMM</name>
<gene>
    <name evidence="5" type="ORF">HUK38_13535</name>
</gene>
<keyword evidence="6" id="KW-1185">Reference proteome</keyword>
<protein>
    <submittedName>
        <fullName evidence="5">Ribonucleoside triphosphate reductase</fullName>
        <ecNumber evidence="5">1.17.4.2</ecNumber>
    </submittedName>
</protein>
<dbReference type="AlphaFoldDB" id="A0A839HK21"/>
<dbReference type="PROSITE" id="PS51161">
    <property type="entry name" value="ATP_CONE"/>
    <property type="match status" value="1"/>
</dbReference>
<dbReference type="InterPro" id="IPR012833">
    <property type="entry name" value="NrdD"/>
</dbReference>
<sequence length="1007" mass="114455">MNKYLTNLATLPMRILKRDGQCVTFDPSRIELALLRAGRASGEYGEAEVITLTAQVIKVLAHQFDAERIPTIEHVQDVVEQTLITANYFETARSYIVYREQHRQLRVDECTLVDVAGSINEYLDRSDWRVSANANQGYSLGGLILNTSGKMVANYWLNHVYTPEIGHAHREGDLHIHDLDMLAGYCAGWSLRTLLREGLNGVPGRVEAGPPRHMSSAIGQIVNFLGTLQNEWAGAQAFSSFDTYMAPYVRVDQLNYSQVRQYIQELIYNLNVPSRWGTQCVDAVTECLTEGGWKRYDQLTSDDRIATVNWRNNCLEYLHPLAIKSYEFDGEMYVLRNGTQEQWITPKHKVLQKVHGTQSEWALNTIEDVIASQQPVVIPHAWQTNSTIEINDAIVELYAWSMAAAYSHCAIMHEQMTLSITLNLNQSAIAFSSLLMQLELDCQYLSKTGTDESKPVGDSYQLKITDPALTHICLAQDSIHIFIRTLSARQIRLFLSTYATSFGQTNQPNHAEINVTNQTTLNVLQELCVLAGYGSLVSKKTGAAHFSLQFINDYTSTIQIIEQRHYKGYVWCPTTHNGTFIARRNGKTFVTGNTPFTNLTFDWVCPEDLRDEVPVIGNIEQPFTYSELQVEMDMINRAYIEVMTGGDAKGRIFTFPIPTYNITKDFPWDSDNARNLFEMTAKYGLPYFQNFLNSELTPNMVRSMCCRLQLDLRELLKRGNGLFGSAEQTGSLGVVTINCARLGYLYRGNERKLFARLDELLELSCKSLEIKRKVIQRHLEAGLFPYTKRYLGTLRNHFSTIGVNGVNEMIRNFTYDAEDITTLWGQEFACRFLDMVRTRMIQFQEQTGHMYNLEATPAEGTTYRFAREDSKRFPNILQAGSKEAPYYTNSSQLPAGYTDDPFEALFLQEKLQSKYTGGTVLHLYMSERISSPEACKRLVRRALENFRLPYLTITPVFSICPHHGYIAGEHEYCPYCDQELVAKKCAAMPLTPSKSKVTTFDGLAYVQ</sequence>
<evidence type="ECO:0000256" key="1">
    <source>
        <dbReference type="ARBA" id="ARBA00022741"/>
    </source>
</evidence>
<dbReference type="GO" id="GO:0004748">
    <property type="term" value="F:ribonucleoside-diphosphate reductase activity, thioredoxin disulfide as acceptor"/>
    <property type="evidence" value="ECO:0007669"/>
    <property type="project" value="TreeGrafter"/>
</dbReference>
<dbReference type="Pfam" id="PF13597">
    <property type="entry name" value="NRDD"/>
    <property type="match status" value="2"/>
</dbReference>
<dbReference type="InterPro" id="IPR005144">
    <property type="entry name" value="ATP-cone_dom"/>
</dbReference>
<dbReference type="Gene3D" id="3.20.70.20">
    <property type="match status" value="2"/>
</dbReference>
<evidence type="ECO:0000259" key="4">
    <source>
        <dbReference type="PROSITE" id="PS51161"/>
    </source>
</evidence>
<evidence type="ECO:0000313" key="6">
    <source>
        <dbReference type="Proteomes" id="UP000548632"/>
    </source>
</evidence>
<dbReference type="RefSeq" id="WP_182584863.1">
    <property type="nucleotide sequence ID" value="NZ_JABVCQ010000042.1"/>
</dbReference>
<evidence type="ECO:0000256" key="3">
    <source>
        <dbReference type="PROSITE-ProRule" id="PRU00492"/>
    </source>
</evidence>
<comment type="caution">
    <text evidence="5">The sequence shown here is derived from an EMBL/GenBank/DDBJ whole genome shotgun (WGS) entry which is preliminary data.</text>
</comment>
<dbReference type="EC" id="1.17.4.2" evidence="5"/>
<dbReference type="EMBL" id="JABVCQ010000042">
    <property type="protein sequence ID" value="MBB1127236.1"/>
    <property type="molecule type" value="Genomic_DNA"/>
</dbReference>
<feature type="domain" description="ATP-cone" evidence="4">
    <location>
        <begin position="13"/>
        <end position="106"/>
    </location>
</feature>
<keyword evidence="1 3" id="KW-0547">Nucleotide-binding</keyword>